<proteinExistence type="predicted"/>
<evidence type="ECO:0000256" key="1">
    <source>
        <dbReference type="SAM" id="SignalP"/>
    </source>
</evidence>
<keyword evidence="3" id="KW-1185">Reference proteome</keyword>
<gene>
    <name evidence="2" type="ORF">MKZ38_001077</name>
</gene>
<dbReference type="Proteomes" id="UP001201980">
    <property type="component" value="Unassembled WGS sequence"/>
</dbReference>
<feature type="chain" id="PRO_5042058346" evidence="1">
    <location>
        <begin position="18"/>
        <end position="322"/>
    </location>
</feature>
<keyword evidence="1" id="KW-0732">Signal</keyword>
<name>A0AAD5RQN2_9PEZI</name>
<comment type="caution">
    <text evidence="2">The sequence shown here is derived from an EMBL/GenBank/DDBJ whole genome shotgun (WGS) entry which is preliminary data.</text>
</comment>
<protein>
    <submittedName>
        <fullName evidence="2">Uncharacterized protein</fullName>
    </submittedName>
</protein>
<accession>A0AAD5RQN2</accession>
<evidence type="ECO:0000313" key="2">
    <source>
        <dbReference type="EMBL" id="KAJ2902041.1"/>
    </source>
</evidence>
<sequence>MKASLLAVAGLLSLAQGLTLSEISLQLVDKLPSSIDAPALFGTEDPMSKILSNMALVETYVKDPGYNSTWPIAHFESRISATMVRAAGYARSESNLDQSFQDAYGVFIDFLGEHWPLGQDAEKSGMTLGGVQTYAYLTASWVMYSAERIAVAMEKGDADAASLGLLYLNLYLGRGLAQMAGPSAEPHLADAIPDRFGSFVGGLWRVRTSEKIRSGTEPCAGTKSITYLAERRKGDVVDGDWLFAKNVGSCSAGDCAKYEATCLSKNKRLAEAELKKGMEGTAEDLKPVVFGEHWDEIVEKLQTMYENGKPSPLDTYDIPPWQ</sequence>
<evidence type="ECO:0000313" key="3">
    <source>
        <dbReference type="Proteomes" id="UP001201980"/>
    </source>
</evidence>
<feature type="signal peptide" evidence="1">
    <location>
        <begin position="1"/>
        <end position="17"/>
    </location>
</feature>
<dbReference type="AlphaFoldDB" id="A0AAD5RQN2"/>
<reference evidence="2" key="1">
    <citation type="submission" date="2022-07" db="EMBL/GenBank/DDBJ databases">
        <title>Draft genome sequence of Zalerion maritima ATCC 34329, a (micro)plastics degrading marine fungus.</title>
        <authorList>
            <person name="Paco A."/>
            <person name="Goncalves M.F.M."/>
            <person name="Rocha-Santos T.A.P."/>
            <person name="Alves A."/>
        </authorList>
    </citation>
    <scope>NUCLEOTIDE SEQUENCE</scope>
    <source>
        <strain evidence="2">ATCC 34329</strain>
    </source>
</reference>
<organism evidence="2 3">
    <name type="scientific">Zalerion maritima</name>
    <dbReference type="NCBI Taxonomy" id="339359"/>
    <lineage>
        <taxon>Eukaryota</taxon>
        <taxon>Fungi</taxon>
        <taxon>Dikarya</taxon>
        <taxon>Ascomycota</taxon>
        <taxon>Pezizomycotina</taxon>
        <taxon>Sordariomycetes</taxon>
        <taxon>Lulworthiomycetidae</taxon>
        <taxon>Lulworthiales</taxon>
        <taxon>Lulworthiaceae</taxon>
        <taxon>Zalerion</taxon>
    </lineage>
</organism>
<dbReference type="EMBL" id="JAKWBI020000126">
    <property type="protein sequence ID" value="KAJ2902041.1"/>
    <property type="molecule type" value="Genomic_DNA"/>
</dbReference>